<dbReference type="PANTHER" id="PTHR43800:SF1">
    <property type="entry name" value="PEPTIDYL-LYSINE N-ACETYLTRANSFERASE YJAB"/>
    <property type="match status" value="1"/>
</dbReference>
<evidence type="ECO:0000313" key="4">
    <source>
        <dbReference type="EMBL" id="MFD1630718.1"/>
    </source>
</evidence>
<dbReference type="Proteomes" id="UP001597118">
    <property type="component" value="Unassembled WGS sequence"/>
</dbReference>
<dbReference type="GO" id="GO:0016746">
    <property type="term" value="F:acyltransferase activity"/>
    <property type="evidence" value="ECO:0007669"/>
    <property type="project" value="UniProtKB-KW"/>
</dbReference>
<evidence type="ECO:0000259" key="3">
    <source>
        <dbReference type="PROSITE" id="PS51186"/>
    </source>
</evidence>
<dbReference type="SUPFAM" id="SSF55729">
    <property type="entry name" value="Acyl-CoA N-acyltransferases (Nat)"/>
    <property type="match status" value="1"/>
</dbReference>
<dbReference type="EC" id="2.3.1.-" evidence="4"/>
<comment type="caution">
    <text evidence="4">The sequence shown here is derived from an EMBL/GenBank/DDBJ whole genome shotgun (WGS) entry which is preliminary data.</text>
</comment>
<protein>
    <submittedName>
        <fullName evidence="4">GNAT family N-acetyltransferase</fullName>
        <ecNumber evidence="4">2.3.1.-</ecNumber>
    </submittedName>
</protein>
<sequence>MLKQAEEIHYESIMKVWEASVRATHHFLKEEDILFYKQLIPGFLPQVNLLVLQEEDGIQGFIGISEDMIDMLFIAPESRGKGLGKKMVEWADARYSIHKVDVNEQNEQAVGFYKKLGFVQVGRSEKDGFDKEYPILHLERKHL</sequence>
<feature type="domain" description="N-acetyltransferase" evidence="3">
    <location>
        <begin position="1"/>
        <end position="139"/>
    </location>
</feature>
<keyword evidence="2 4" id="KW-0012">Acyltransferase</keyword>
<accession>A0ABW4IDB4</accession>
<evidence type="ECO:0000313" key="5">
    <source>
        <dbReference type="Proteomes" id="UP001597118"/>
    </source>
</evidence>
<dbReference type="RefSeq" id="WP_379663094.1">
    <property type="nucleotide sequence ID" value="NZ_JBHUDG010000019.1"/>
</dbReference>
<dbReference type="EMBL" id="JBHUDG010000019">
    <property type="protein sequence ID" value="MFD1630718.1"/>
    <property type="molecule type" value="Genomic_DNA"/>
</dbReference>
<dbReference type="PANTHER" id="PTHR43800">
    <property type="entry name" value="PEPTIDYL-LYSINE N-ACETYLTRANSFERASE YJAB"/>
    <property type="match status" value="1"/>
</dbReference>
<dbReference type="Gene3D" id="3.40.630.30">
    <property type="match status" value="1"/>
</dbReference>
<keyword evidence="1 4" id="KW-0808">Transferase</keyword>
<proteinExistence type="predicted"/>
<dbReference type="CDD" id="cd04301">
    <property type="entry name" value="NAT_SF"/>
    <property type="match status" value="1"/>
</dbReference>
<organism evidence="4 5">
    <name type="scientific">Pseudopedobacter beijingensis</name>
    <dbReference type="NCBI Taxonomy" id="1207056"/>
    <lineage>
        <taxon>Bacteria</taxon>
        <taxon>Pseudomonadati</taxon>
        <taxon>Bacteroidota</taxon>
        <taxon>Sphingobacteriia</taxon>
        <taxon>Sphingobacteriales</taxon>
        <taxon>Sphingobacteriaceae</taxon>
        <taxon>Pseudopedobacter</taxon>
    </lineage>
</organism>
<dbReference type="InterPro" id="IPR016181">
    <property type="entry name" value="Acyl_CoA_acyltransferase"/>
</dbReference>
<evidence type="ECO:0000256" key="2">
    <source>
        <dbReference type="ARBA" id="ARBA00023315"/>
    </source>
</evidence>
<dbReference type="InterPro" id="IPR000182">
    <property type="entry name" value="GNAT_dom"/>
</dbReference>
<gene>
    <name evidence="4" type="ORF">ACFSAH_12575</name>
</gene>
<name>A0ABW4IDB4_9SPHI</name>
<reference evidence="5" key="1">
    <citation type="journal article" date="2019" name="Int. J. Syst. Evol. Microbiol.">
        <title>The Global Catalogue of Microorganisms (GCM) 10K type strain sequencing project: providing services to taxonomists for standard genome sequencing and annotation.</title>
        <authorList>
            <consortium name="The Broad Institute Genomics Platform"/>
            <consortium name="The Broad Institute Genome Sequencing Center for Infectious Disease"/>
            <person name="Wu L."/>
            <person name="Ma J."/>
        </authorList>
    </citation>
    <scope>NUCLEOTIDE SEQUENCE [LARGE SCALE GENOMIC DNA]</scope>
    <source>
        <strain evidence="5">CCUG 53762</strain>
    </source>
</reference>
<keyword evidence="5" id="KW-1185">Reference proteome</keyword>
<dbReference type="PROSITE" id="PS51186">
    <property type="entry name" value="GNAT"/>
    <property type="match status" value="1"/>
</dbReference>
<dbReference type="Pfam" id="PF13673">
    <property type="entry name" value="Acetyltransf_10"/>
    <property type="match status" value="1"/>
</dbReference>
<evidence type="ECO:0000256" key="1">
    <source>
        <dbReference type="ARBA" id="ARBA00022679"/>
    </source>
</evidence>